<feature type="chain" id="PRO_5046191524" description="Neocarzinostatin family protein" evidence="2">
    <location>
        <begin position="30"/>
        <end position="242"/>
    </location>
</feature>
<accession>A0ABT1IAC8</accession>
<evidence type="ECO:0008006" key="5">
    <source>
        <dbReference type="Google" id="ProtNLM"/>
    </source>
</evidence>
<feature type="transmembrane region" description="Helical" evidence="1">
    <location>
        <begin position="213"/>
        <end position="234"/>
    </location>
</feature>
<name>A0ABT1IAC8_9PSEU</name>
<dbReference type="RefSeq" id="WP_253886586.1">
    <property type="nucleotide sequence ID" value="NZ_BAAAVB010000012.1"/>
</dbReference>
<dbReference type="NCBIfam" id="NF040603">
    <property type="entry name" value="choice_anch_P"/>
    <property type="match status" value="1"/>
</dbReference>
<evidence type="ECO:0000256" key="1">
    <source>
        <dbReference type="SAM" id="Phobius"/>
    </source>
</evidence>
<feature type="signal peptide" evidence="2">
    <location>
        <begin position="1"/>
        <end position="29"/>
    </location>
</feature>
<dbReference type="EMBL" id="JAMTCO010000005">
    <property type="protein sequence ID" value="MCP2269593.1"/>
    <property type="molecule type" value="Genomic_DNA"/>
</dbReference>
<protein>
    <recommendedName>
        <fullName evidence="5">Neocarzinostatin family protein</fullName>
    </recommendedName>
</protein>
<keyword evidence="2" id="KW-0732">Signal</keyword>
<dbReference type="Proteomes" id="UP001205185">
    <property type="component" value="Unassembled WGS sequence"/>
</dbReference>
<organism evidence="3 4">
    <name type="scientific">Actinokineospora diospyrosa</name>
    <dbReference type="NCBI Taxonomy" id="103728"/>
    <lineage>
        <taxon>Bacteria</taxon>
        <taxon>Bacillati</taxon>
        <taxon>Actinomycetota</taxon>
        <taxon>Actinomycetes</taxon>
        <taxon>Pseudonocardiales</taxon>
        <taxon>Pseudonocardiaceae</taxon>
        <taxon>Actinokineospora</taxon>
    </lineage>
</organism>
<sequence length="242" mass="23448">MYKRWLRRACATGVVVTTALLAGATPALAAPGDGTAFVAVGRLSLLGAVTDVGPLALSSTGGPATAQLASVDAPGVATAGVASSAASRDDDTGVVHAEASLADVVLVLSGLGTIGAIKVSCDATQVGVTGTTALTDVAITGATLPLNPAPNTVVGLPGIATLTLNEQITDPDGTLKVAGVHMRLEVAGTGGDLYLGAAVCGVAAPPMPMASGAGLWAGVGLLALVAVPVGVTAIRRRRVDTA</sequence>
<evidence type="ECO:0000313" key="3">
    <source>
        <dbReference type="EMBL" id="MCP2269593.1"/>
    </source>
</evidence>
<gene>
    <name evidence="3" type="ORF">LV75_002082</name>
</gene>
<keyword evidence="1" id="KW-1133">Transmembrane helix</keyword>
<evidence type="ECO:0000256" key="2">
    <source>
        <dbReference type="SAM" id="SignalP"/>
    </source>
</evidence>
<proteinExistence type="predicted"/>
<evidence type="ECO:0000313" key="4">
    <source>
        <dbReference type="Proteomes" id="UP001205185"/>
    </source>
</evidence>
<keyword evidence="4" id="KW-1185">Reference proteome</keyword>
<reference evidence="3 4" key="1">
    <citation type="submission" date="2022-06" db="EMBL/GenBank/DDBJ databases">
        <title>Genomic Encyclopedia of Archaeal and Bacterial Type Strains, Phase II (KMG-II): from individual species to whole genera.</title>
        <authorList>
            <person name="Goeker M."/>
        </authorList>
    </citation>
    <scope>NUCLEOTIDE SEQUENCE [LARGE SCALE GENOMIC DNA]</scope>
    <source>
        <strain evidence="3 4">DSM 44255</strain>
    </source>
</reference>
<keyword evidence="1" id="KW-0472">Membrane</keyword>
<keyword evidence="1" id="KW-0812">Transmembrane</keyword>
<comment type="caution">
    <text evidence="3">The sequence shown here is derived from an EMBL/GenBank/DDBJ whole genome shotgun (WGS) entry which is preliminary data.</text>
</comment>